<dbReference type="GO" id="GO:0005680">
    <property type="term" value="C:anaphase-promoting complex"/>
    <property type="evidence" value="ECO:0007669"/>
    <property type="project" value="InterPro"/>
</dbReference>
<reference evidence="2" key="1">
    <citation type="submission" date="2021-02" db="EMBL/GenBank/DDBJ databases">
        <authorList>
            <person name="Nowell W R."/>
        </authorList>
    </citation>
    <scope>NUCLEOTIDE SEQUENCE</scope>
</reference>
<protein>
    <submittedName>
        <fullName evidence="2">Uncharacterized protein</fullName>
    </submittedName>
</protein>
<evidence type="ECO:0000313" key="2">
    <source>
        <dbReference type="EMBL" id="CAF3957828.1"/>
    </source>
</evidence>
<organism evidence="2 3">
    <name type="scientific">Rotaria magnacalcarata</name>
    <dbReference type="NCBI Taxonomy" id="392030"/>
    <lineage>
        <taxon>Eukaryota</taxon>
        <taxon>Metazoa</taxon>
        <taxon>Spiralia</taxon>
        <taxon>Gnathifera</taxon>
        <taxon>Rotifera</taxon>
        <taxon>Eurotatoria</taxon>
        <taxon>Bdelloidea</taxon>
        <taxon>Philodinida</taxon>
        <taxon>Philodinidae</taxon>
        <taxon>Rotaria</taxon>
    </lineage>
</organism>
<dbReference type="Proteomes" id="UP000663842">
    <property type="component" value="Unassembled WGS sequence"/>
</dbReference>
<name>A0A819L453_9BILA</name>
<feature type="region of interest" description="Disordered" evidence="1">
    <location>
        <begin position="47"/>
        <end position="99"/>
    </location>
</feature>
<comment type="caution">
    <text evidence="2">The sequence shown here is derived from an EMBL/GenBank/DDBJ whole genome shotgun (WGS) entry which is preliminary data.</text>
</comment>
<dbReference type="AlphaFoldDB" id="A0A819L453"/>
<dbReference type="Pfam" id="PF15243">
    <property type="entry name" value="ANAPC15"/>
    <property type="match status" value="1"/>
</dbReference>
<evidence type="ECO:0000313" key="3">
    <source>
        <dbReference type="Proteomes" id="UP000663842"/>
    </source>
</evidence>
<sequence>MSSHLWPTIETSKVSSLWFRPLQTVREDVSLAKFEETLEQERRRHLEKGLNLPFHGRTEMDNGDDDEDGDEAEEESEGGEQDDEMDAQQGPGSPGNGVGNGVYIWTQTLQELEWLTVSSIDGVATIRSLNSTVIILYDKTNQTLADFFASLQAMLVHGHAESSMIDELINVINTGSVDQTELIARKIATSKANVQFNLLNKNDKEETRKAGSKSAEIKKESSDNILGLTLSIESLMEHDPIIAPITVSSGTTLQSLKEQIENQSGIKSSSQYWFAFKRYPISNDYIFGSSLPVVSIQQQQQQQQQPPINYIRSGDTLILTGRANIRIKDEKDPGNIRNYSNVKLQLTTGKSDPNLILQLPIDNEVVGRFNLRDCSYLDRSSSRGVVECIRNNSTEEILLILNSTEESAPLLEHMRNYLMAGPEATRGSTPESARRPAPEPARGASPTPIPAPISNEDVNRLISALNENNTDEASRFARKLASNRAAIQFSLDMINEHGNAAPRQPPKPVIQPLKRILDQKIKSLLKYIKIKT</sequence>
<dbReference type="InterPro" id="IPR026182">
    <property type="entry name" value="ANAPC15"/>
</dbReference>
<proteinExistence type="predicted"/>
<dbReference type="GO" id="GO:0090266">
    <property type="term" value="P:regulation of mitotic cell cycle spindle assembly checkpoint"/>
    <property type="evidence" value="ECO:0007669"/>
    <property type="project" value="InterPro"/>
</dbReference>
<feature type="compositionally biased region" description="Acidic residues" evidence="1">
    <location>
        <begin position="61"/>
        <end position="86"/>
    </location>
</feature>
<gene>
    <name evidence="2" type="ORF">UXM345_LOCUS13728</name>
</gene>
<accession>A0A819L453</accession>
<feature type="region of interest" description="Disordered" evidence="1">
    <location>
        <begin position="422"/>
        <end position="453"/>
    </location>
</feature>
<evidence type="ECO:0000256" key="1">
    <source>
        <dbReference type="SAM" id="MobiDB-lite"/>
    </source>
</evidence>
<dbReference type="EMBL" id="CAJOBF010001505">
    <property type="protein sequence ID" value="CAF3957828.1"/>
    <property type="molecule type" value="Genomic_DNA"/>
</dbReference>